<evidence type="ECO:0000256" key="2">
    <source>
        <dbReference type="ARBA" id="ARBA00004186"/>
    </source>
</evidence>
<dbReference type="OrthoDB" id="3361333at2759"/>
<dbReference type="Proteomes" id="UP000772434">
    <property type="component" value="Unassembled WGS sequence"/>
</dbReference>
<evidence type="ECO:0000256" key="8">
    <source>
        <dbReference type="ARBA" id="ARBA00022838"/>
    </source>
</evidence>
<dbReference type="InterPro" id="IPR013251">
    <property type="entry name" value="DASH_Spc19"/>
</dbReference>
<proteinExistence type="inferred from homology"/>
<evidence type="ECO:0000256" key="1">
    <source>
        <dbReference type="ARBA" id="ARBA00004123"/>
    </source>
</evidence>
<dbReference type="GO" id="GO:0008608">
    <property type="term" value="P:attachment of spindle microtubules to kinetochore"/>
    <property type="evidence" value="ECO:0007669"/>
    <property type="project" value="InterPro"/>
</dbReference>
<keyword evidence="10" id="KW-0539">Nucleus</keyword>
<evidence type="ECO:0000256" key="6">
    <source>
        <dbReference type="ARBA" id="ARBA00022454"/>
    </source>
</evidence>
<protein>
    <recommendedName>
        <fullName evidence="5">DASH complex subunit SPC19</fullName>
    </recommendedName>
    <alternativeName>
        <fullName evidence="12">Outer kinetochore protein SPC19</fullName>
    </alternativeName>
</protein>
<dbReference type="GO" id="GO:0042729">
    <property type="term" value="C:DASH complex"/>
    <property type="evidence" value="ECO:0007669"/>
    <property type="project" value="InterPro"/>
</dbReference>
<dbReference type="PANTHER" id="PTHR28262:SF1">
    <property type="entry name" value="DASH COMPLEX SUBUNIT SPC19"/>
    <property type="match status" value="1"/>
</dbReference>
<evidence type="ECO:0000256" key="10">
    <source>
        <dbReference type="ARBA" id="ARBA00023242"/>
    </source>
</evidence>
<evidence type="ECO:0000313" key="15">
    <source>
        <dbReference type="Proteomes" id="UP000772434"/>
    </source>
</evidence>
<evidence type="ECO:0000256" key="13">
    <source>
        <dbReference type="SAM" id="Coils"/>
    </source>
</evidence>
<evidence type="ECO:0000256" key="7">
    <source>
        <dbReference type="ARBA" id="ARBA00022490"/>
    </source>
</evidence>
<evidence type="ECO:0000256" key="5">
    <source>
        <dbReference type="ARBA" id="ARBA00016329"/>
    </source>
</evidence>
<dbReference type="AlphaFoldDB" id="A0A9P5PL48"/>
<evidence type="ECO:0000313" key="14">
    <source>
        <dbReference type="EMBL" id="KAF9067641.1"/>
    </source>
</evidence>
<evidence type="ECO:0000256" key="11">
    <source>
        <dbReference type="ARBA" id="ARBA00023328"/>
    </source>
</evidence>
<dbReference type="PANTHER" id="PTHR28262">
    <property type="entry name" value="DASH COMPLEX SUBUNIT SPC19"/>
    <property type="match status" value="1"/>
</dbReference>
<keyword evidence="6" id="KW-0158">Chromosome</keyword>
<evidence type="ECO:0000256" key="9">
    <source>
        <dbReference type="ARBA" id="ARBA00023212"/>
    </source>
</evidence>
<comment type="similarity">
    <text evidence="4">Belongs to the DASH complex SPC19 family.</text>
</comment>
<dbReference type="GO" id="GO:0005876">
    <property type="term" value="C:spindle microtubule"/>
    <property type="evidence" value="ECO:0007669"/>
    <property type="project" value="InterPro"/>
</dbReference>
<name>A0A9P5PL48_9AGAR</name>
<evidence type="ECO:0000256" key="3">
    <source>
        <dbReference type="ARBA" id="ARBA00004629"/>
    </source>
</evidence>
<comment type="subcellular location">
    <subcellularLocation>
        <location evidence="3">Chromosome</location>
        <location evidence="3">Centromere</location>
        <location evidence="3">Kinetochore</location>
    </subcellularLocation>
    <subcellularLocation>
        <location evidence="2">Cytoplasm</location>
        <location evidence="2">Cytoskeleton</location>
        <location evidence="2">Spindle</location>
    </subcellularLocation>
    <subcellularLocation>
        <location evidence="1">Nucleus</location>
    </subcellularLocation>
</comment>
<reference evidence="14" key="1">
    <citation type="submission" date="2020-11" db="EMBL/GenBank/DDBJ databases">
        <authorList>
            <consortium name="DOE Joint Genome Institute"/>
            <person name="Ahrendt S."/>
            <person name="Riley R."/>
            <person name="Andreopoulos W."/>
            <person name="Labutti K."/>
            <person name="Pangilinan J."/>
            <person name="Ruiz-Duenas F.J."/>
            <person name="Barrasa J.M."/>
            <person name="Sanchez-Garcia M."/>
            <person name="Camarero S."/>
            <person name="Miyauchi S."/>
            <person name="Serrano A."/>
            <person name="Linde D."/>
            <person name="Babiker R."/>
            <person name="Drula E."/>
            <person name="Ayuso-Fernandez I."/>
            <person name="Pacheco R."/>
            <person name="Padilla G."/>
            <person name="Ferreira P."/>
            <person name="Barriuso J."/>
            <person name="Kellner H."/>
            <person name="Castanera R."/>
            <person name="Alfaro M."/>
            <person name="Ramirez L."/>
            <person name="Pisabarro A.G."/>
            <person name="Kuo A."/>
            <person name="Tritt A."/>
            <person name="Lipzen A."/>
            <person name="He G."/>
            <person name="Yan M."/>
            <person name="Ng V."/>
            <person name="Cullen D."/>
            <person name="Martin F."/>
            <person name="Rosso M.-N."/>
            <person name="Henrissat B."/>
            <person name="Hibbett D."/>
            <person name="Martinez A.T."/>
            <person name="Grigoriev I.V."/>
        </authorList>
    </citation>
    <scope>NUCLEOTIDE SEQUENCE</scope>
    <source>
        <strain evidence="14">AH 40177</strain>
    </source>
</reference>
<dbReference type="EMBL" id="JADNRY010000070">
    <property type="protein sequence ID" value="KAF9067641.1"/>
    <property type="molecule type" value="Genomic_DNA"/>
</dbReference>
<keyword evidence="8" id="KW-0995">Kinetochore</keyword>
<keyword evidence="9" id="KW-0206">Cytoskeleton</keyword>
<keyword evidence="13" id="KW-0175">Coiled coil</keyword>
<keyword evidence="7" id="KW-0963">Cytoplasm</keyword>
<accession>A0A9P5PL48</accession>
<gene>
    <name evidence="14" type="ORF">BDP27DRAFT_1422657</name>
</gene>
<dbReference type="Pfam" id="PF08287">
    <property type="entry name" value="DASH_Spc19"/>
    <property type="match status" value="1"/>
</dbReference>
<organism evidence="14 15">
    <name type="scientific">Rhodocollybia butyracea</name>
    <dbReference type="NCBI Taxonomy" id="206335"/>
    <lineage>
        <taxon>Eukaryota</taxon>
        <taxon>Fungi</taxon>
        <taxon>Dikarya</taxon>
        <taxon>Basidiomycota</taxon>
        <taxon>Agaricomycotina</taxon>
        <taxon>Agaricomycetes</taxon>
        <taxon>Agaricomycetidae</taxon>
        <taxon>Agaricales</taxon>
        <taxon>Marasmiineae</taxon>
        <taxon>Omphalotaceae</taxon>
        <taxon>Rhodocollybia</taxon>
    </lineage>
</organism>
<comment type="caution">
    <text evidence="14">The sequence shown here is derived from an EMBL/GenBank/DDBJ whole genome shotgun (WGS) entry which is preliminary data.</text>
</comment>
<feature type="coiled-coil region" evidence="13">
    <location>
        <begin position="108"/>
        <end position="180"/>
    </location>
</feature>
<sequence>MSRLSRATLSSRGPRDSVFTRGTADVYRGDVQSYKCPVDLEECVASLEDCCEEACEIGHLLRNGTQDLPRMTKVLQNQLVFALTPSSTLQKYKADLIDEVEPAILELIQRAQIGLQAVEKKEKTLETKLEVAQNRPIINSQTTAAQKLETRQLAALTKQRERLEDELKMLEQEVVVLVSL</sequence>
<evidence type="ECO:0000256" key="12">
    <source>
        <dbReference type="ARBA" id="ARBA00032583"/>
    </source>
</evidence>
<keyword evidence="15" id="KW-1185">Reference proteome</keyword>
<keyword evidence="11" id="KW-0137">Centromere</keyword>
<evidence type="ECO:0000256" key="4">
    <source>
        <dbReference type="ARBA" id="ARBA00008952"/>
    </source>
</evidence>